<comment type="caution">
    <text evidence="3">The sequence shown here is derived from an EMBL/GenBank/DDBJ whole genome shotgun (WGS) entry which is preliminary data.</text>
</comment>
<accession>A0A2U2J226</accession>
<proteinExistence type="predicted"/>
<dbReference type="PIRSF" id="PIRSF031900">
    <property type="entry name" value="UCP031900"/>
    <property type="match status" value="1"/>
</dbReference>
<feature type="domain" description="Phytase-like" evidence="2">
    <location>
        <begin position="67"/>
        <end position="306"/>
    </location>
</feature>
<protein>
    <recommendedName>
        <fullName evidence="2">Phytase-like domain-containing protein</fullName>
    </recommendedName>
</protein>
<dbReference type="OrthoDB" id="9798693at2"/>
<organism evidence="3 4">
    <name type="scientific">Allosphingosinicella humi</name>
    <dbReference type="NCBI Taxonomy" id="2068657"/>
    <lineage>
        <taxon>Bacteria</taxon>
        <taxon>Pseudomonadati</taxon>
        <taxon>Pseudomonadota</taxon>
        <taxon>Alphaproteobacteria</taxon>
        <taxon>Sphingomonadales</taxon>
        <taxon>Sphingomonadaceae</taxon>
        <taxon>Allosphingosinicella</taxon>
    </lineage>
</organism>
<feature type="chain" id="PRO_5015415750" description="Phytase-like domain-containing protein" evidence="1">
    <location>
        <begin position="21"/>
        <end position="329"/>
    </location>
</feature>
<feature type="signal peptide" evidence="1">
    <location>
        <begin position="1"/>
        <end position="20"/>
    </location>
</feature>
<evidence type="ECO:0000313" key="4">
    <source>
        <dbReference type="Proteomes" id="UP000245916"/>
    </source>
</evidence>
<keyword evidence="1" id="KW-0732">Signal</keyword>
<dbReference type="Pfam" id="PF13449">
    <property type="entry name" value="Phytase-like"/>
    <property type="match status" value="1"/>
</dbReference>
<gene>
    <name evidence="3" type="ORF">DF286_05235</name>
</gene>
<evidence type="ECO:0000313" key="3">
    <source>
        <dbReference type="EMBL" id="PWG02331.1"/>
    </source>
</evidence>
<dbReference type="InterPro" id="IPR014567">
    <property type="entry name" value="UCP031900"/>
</dbReference>
<sequence>MRLLLALASLPLLTTFAPFALYEEPPVPPVASIRFQPVPLDESDPARRRVGTLQFLGGWAIGSDDPRFGGISAMHVEAGEVVALSDAGSIIRFTLPGQEPARLTIRRLMDGPGSAASKFDRDMEAMTVYGGHVWVGFEWRNAVWRYRRESWRSDGAARPRAMRDWPSNSGAEAIVRLADGRFLIFSEGEGRRDGSTEVLLFDGDPVRAGTREVALGYRAPNGYRITDAALLPDGRLLLLNRRFSIFEGMSAKLVIADPSGAKAGSVLTGAEIAHFEAPLTVDNMEALSVTREGGRTIVWIASDDNFSAVQRTLLLKFALAEDTTKAPQP</sequence>
<dbReference type="SUPFAM" id="SSF63829">
    <property type="entry name" value="Calcium-dependent phosphotriesterase"/>
    <property type="match status" value="1"/>
</dbReference>
<evidence type="ECO:0000259" key="2">
    <source>
        <dbReference type="Pfam" id="PF13449"/>
    </source>
</evidence>
<evidence type="ECO:0000256" key="1">
    <source>
        <dbReference type="SAM" id="SignalP"/>
    </source>
</evidence>
<name>A0A2U2J226_9SPHN</name>
<dbReference type="AlphaFoldDB" id="A0A2U2J226"/>
<keyword evidence="4" id="KW-1185">Reference proteome</keyword>
<dbReference type="EMBL" id="QFFF01000001">
    <property type="protein sequence ID" value="PWG02331.1"/>
    <property type="molecule type" value="Genomic_DNA"/>
</dbReference>
<reference evidence="3 4" key="1">
    <citation type="submission" date="2018-05" db="EMBL/GenBank/DDBJ databases">
        <title>Genome of Sphingosinicella humi QZX222.</title>
        <authorList>
            <person name="Qiao Z."/>
            <person name="Wang G."/>
        </authorList>
    </citation>
    <scope>NUCLEOTIDE SEQUENCE [LARGE SCALE GENOMIC DNA]</scope>
    <source>
        <strain evidence="3 4">QZX222</strain>
    </source>
</reference>
<dbReference type="InterPro" id="IPR027372">
    <property type="entry name" value="Phytase-like_dom"/>
</dbReference>
<dbReference type="Proteomes" id="UP000245916">
    <property type="component" value="Unassembled WGS sequence"/>
</dbReference>